<feature type="transmembrane region" description="Helical" evidence="7">
    <location>
        <begin position="118"/>
        <end position="139"/>
    </location>
</feature>
<keyword evidence="9" id="KW-1185">Reference proteome</keyword>
<evidence type="ECO:0000256" key="7">
    <source>
        <dbReference type="SAM" id="Phobius"/>
    </source>
</evidence>
<comment type="similarity">
    <text evidence="2">Belongs to the TMEM200 family.</text>
</comment>
<feature type="non-terminal residue" evidence="8">
    <location>
        <position position="1"/>
    </location>
</feature>
<dbReference type="EMBL" id="VZTP01006139">
    <property type="protein sequence ID" value="NXT05682.1"/>
    <property type="molecule type" value="Genomic_DNA"/>
</dbReference>
<feature type="region of interest" description="Disordered" evidence="6">
    <location>
        <begin position="1"/>
        <end position="50"/>
    </location>
</feature>
<gene>
    <name evidence="8" type="primary">Tmem200b</name>
    <name evidence="8" type="ORF">PRUFUL_R12879</name>
</gene>
<keyword evidence="4 7" id="KW-1133">Transmembrane helix</keyword>
<feature type="compositionally biased region" description="Basic and acidic residues" evidence="6">
    <location>
        <begin position="10"/>
        <end position="19"/>
    </location>
</feature>
<dbReference type="Proteomes" id="UP000553798">
    <property type="component" value="Unassembled WGS sequence"/>
</dbReference>
<dbReference type="AlphaFoldDB" id="A0A7L2ZEF1"/>
<evidence type="ECO:0000256" key="6">
    <source>
        <dbReference type="SAM" id="MobiDB-lite"/>
    </source>
</evidence>
<reference evidence="8 9" key="1">
    <citation type="submission" date="2019-09" db="EMBL/GenBank/DDBJ databases">
        <title>Bird 10,000 Genomes (B10K) Project - Family phase.</title>
        <authorList>
            <person name="Zhang G."/>
        </authorList>
    </citation>
    <scope>NUCLEOTIDE SEQUENCE [LARGE SCALE GENOMIC DNA]</scope>
    <source>
        <strain evidence="8">B10K-DU-012-46</strain>
    </source>
</reference>
<feature type="transmembrane region" description="Helical" evidence="7">
    <location>
        <begin position="56"/>
        <end position="79"/>
    </location>
</feature>
<evidence type="ECO:0000256" key="4">
    <source>
        <dbReference type="ARBA" id="ARBA00022989"/>
    </source>
</evidence>
<organism evidence="8 9">
    <name type="scientific">Prunella fulvescens</name>
    <name type="common">Brown accentor</name>
    <dbReference type="NCBI Taxonomy" id="670355"/>
    <lineage>
        <taxon>Eukaryota</taxon>
        <taxon>Metazoa</taxon>
        <taxon>Chordata</taxon>
        <taxon>Craniata</taxon>
        <taxon>Vertebrata</taxon>
        <taxon>Euteleostomi</taxon>
        <taxon>Archelosauria</taxon>
        <taxon>Archosauria</taxon>
        <taxon>Dinosauria</taxon>
        <taxon>Saurischia</taxon>
        <taxon>Theropoda</taxon>
        <taxon>Coelurosauria</taxon>
        <taxon>Aves</taxon>
        <taxon>Neognathae</taxon>
        <taxon>Neoaves</taxon>
        <taxon>Telluraves</taxon>
        <taxon>Australaves</taxon>
        <taxon>Passeriformes</taxon>
        <taxon>Passeroidea</taxon>
        <taxon>Prunellidae</taxon>
        <taxon>Prunella</taxon>
    </lineage>
</organism>
<evidence type="ECO:0000256" key="1">
    <source>
        <dbReference type="ARBA" id="ARBA00004141"/>
    </source>
</evidence>
<proteinExistence type="inferred from homology"/>
<comment type="caution">
    <text evidence="8">The sequence shown here is derived from an EMBL/GenBank/DDBJ whole genome shotgun (WGS) entry which is preliminary data.</text>
</comment>
<keyword evidence="5 7" id="KW-0472">Membrane</keyword>
<keyword evidence="3 7" id="KW-0812">Transmembrane</keyword>
<evidence type="ECO:0000256" key="5">
    <source>
        <dbReference type="ARBA" id="ARBA00023136"/>
    </source>
</evidence>
<comment type="subcellular location">
    <subcellularLocation>
        <location evidence="1">Membrane</location>
        <topology evidence="1">Multi-pass membrane protein</topology>
    </subcellularLocation>
</comment>
<protein>
    <submittedName>
        <fullName evidence="8">T200B protein</fullName>
    </submittedName>
</protein>
<dbReference type="GO" id="GO:0016020">
    <property type="term" value="C:membrane"/>
    <property type="evidence" value="ECO:0007669"/>
    <property type="project" value="UniProtKB-SubCell"/>
</dbReference>
<name>A0A7L2ZEF1_9PASE</name>
<sequence length="351" mass="37631">MTAETAESNRPMREPEHAGPKVPVPPVPPRRRRRRLRHKPPTEPPLKGQLRMRSPAGAFVMVGISVVLVGMTIAVVGYWPNQGHGGAGAGVGNASVVGDMRREVAAGRHVPHSEKLKLIGPVIMGIGLFIFICANTMLYENRDMETRQLMQKGLYSLAVGLPEGTSPEDGHCQHEDSQPFPKANAECVEGCYQVDLSCQPCPRPGSKWSDCYGPNRLQAMAKFLQHSAASPTTSLHSLHSTELNLSLPCRAGAESLLTTACGQDGDGDGGGGPVVINMDDSCLGAEPLVELSPDVHLHTPGHSKSLDLGQPGVLLVAPIKDRKNRSWPRLDHVSLVGYAKLESPGESLDQL</sequence>
<feature type="compositionally biased region" description="Basic residues" evidence="6">
    <location>
        <begin position="29"/>
        <end position="39"/>
    </location>
</feature>
<evidence type="ECO:0000313" key="8">
    <source>
        <dbReference type="EMBL" id="NXT05682.1"/>
    </source>
</evidence>
<accession>A0A7L2ZEF1</accession>
<evidence type="ECO:0000256" key="2">
    <source>
        <dbReference type="ARBA" id="ARBA00005308"/>
    </source>
</evidence>
<dbReference type="InterPro" id="IPR018787">
    <property type="entry name" value="DUF2371_TMEM200"/>
</dbReference>
<feature type="non-terminal residue" evidence="8">
    <location>
        <position position="351"/>
    </location>
</feature>
<dbReference type="Pfam" id="PF10177">
    <property type="entry name" value="DUF2371"/>
    <property type="match status" value="1"/>
</dbReference>
<dbReference type="PANTHER" id="PTHR31815">
    <property type="entry name" value="AGAP005329-PA"/>
    <property type="match status" value="1"/>
</dbReference>
<evidence type="ECO:0000256" key="3">
    <source>
        <dbReference type="ARBA" id="ARBA00022692"/>
    </source>
</evidence>
<evidence type="ECO:0000313" key="9">
    <source>
        <dbReference type="Proteomes" id="UP000553798"/>
    </source>
</evidence>
<dbReference type="PANTHER" id="PTHR31815:SF3">
    <property type="entry name" value="TRANSMEMBRANE PROTEIN 200B"/>
    <property type="match status" value="1"/>
</dbReference>